<feature type="transmembrane region" description="Helical" evidence="8">
    <location>
        <begin position="218"/>
        <end position="236"/>
    </location>
</feature>
<dbReference type="OrthoDB" id="17366at2759"/>
<dbReference type="InterPro" id="IPR056632">
    <property type="entry name" value="DUF7730"/>
</dbReference>
<dbReference type="GO" id="GO:0005789">
    <property type="term" value="C:endoplasmic reticulum membrane"/>
    <property type="evidence" value="ECO:0007669"/>
    <property type="project" value="UniProtKB-SubCell"/>
</dbReference>
<keyword evidence="6 8" id="KW-1133">Transmembrane helix</keyword>
<dbReference type="HOGENOM" id="CLU_471724_0_0_1"/>
<feature type="transmembrane region" description="Helical" evidence="8">
    <location>
        <begin position="150"/>
        <end position="171"/>
    </location>
</feature>
<feature type="transmembrane region" description="Helical" evidence="8">
    <location>
        <begin position="192"/>
        <end position="212"/>
    </location>
</feature>
<evidence type="ECO:0000256" key="1">
    <source>
        <dbReference type="ARBA" id="ARBA00004477"/>
    </source>
</evidence>
<dbReference type="PANTHER" id="PTHR42085:SF1">
    <property type="entry name" value="F-BOX DOMAIN-CONTAINING PROTEIN"/>
    <property type="match status" value="1"/>
</dbReference>
<dbReference type="InterPro" id="IPR009580">
    <property type="entry name" value="GPI_biosynthesis_protein_Pig-F"/>
</dbReference>
<dbReference type="AlphaFoldDB" id="R7Z6B6"/>
<dbReference type="eggNOG" id="KOG3144">
    <property type="taxonomic scope" value="Eukaryota"/>
</dbReference>
<comment type="pathway">
    <text evidence="2">Glycolipid biosynthesis; glycosylphosphatidylinositol-anchor biosynthesis.</text>
</comment>
<dbReference type="Pfam" id="PF06699">
    <property type="entry name" value="PIG-F"/>
    <property type="match status" value="1"/>
</dbReference>
<dbReference type="RefSeq" id="XP_007785024.1">
    <property type="nucleotide sequence ID" value="XM_007786834.1"/>
</dbReference>
<dbReference type="EMBL" id="JH767625">
    <property type="protein sequence ID" value="EON69707.1"/>
    <property type="molecule type" value="Genomic_DNA"/>
</dbReference>
<accession>R7Z6B6</accession>
<organism evidence="10 11">
    <name type="scientific">Coniosporium apollinis (strain CBS 100218)</name>
    <name type="common">Rock-inhabiting black yeast</name>
    <dbReference type="NCBI Taxonomy" id="1168221"/>
    <lineage>
        <taxon>Eukaryota</taxon>
        <taxon>Fungi</taxon>
        <taxon>Dikarya</taxon>
        <taxon>Ascomycota</taxon>
        <taxon>Pezizomycotina</taxon>
        <taxon>Dothideomycetes</taxon>
        <taxon>Dothideomycetes incertae sedis</taxon>
        <taxon>Coniosporium</taxon>
    </lineage>
</organism>
<feature type="transmembrane region" description="Helical" evidence="8">
    <location>
        <begin position="121"/>
        <end position="144"/>
    </location>
</feature>
<dbReference type="Pfam" id="PF24864">
    <property type="entry name" value="DUF7730"/>
    <property type="match status" value="1"/>
</dbReference>
<comment type="subcellular location">
    <subcellularLocation>
        <location evidence="1">Endoplasmic reticulum membrane</location>
        <topology evidence="1">Multi-pass membrane protein</topology>
    </subcellularLocation>
</comment>
<evidence type="ECO:0000313" key="10">
    <source>
        <dbReference type="EMBL" id="EON69707.1"/>
    </source>
</evidence>
<evidence type="ECO:0000256" key="6">
    <source>
        <dbReference type="ARBA" id="ARBA00022989"/>
    </source>
</evidence>
<name>R7Z6B6_CONA1</name>
<keyword evidence="4 8" id="KW-0812">Transmembrane</keyword>
<evidence type="ECO:0000256" key="2">
    <source>
        <dbReference type="ARBA" id="ARBA00004687"/>
    </source>
</evidence>
<proteinExistence type="predicted"/>
<dbReference type="GeneID" id="19906278"/>
<dbReference type="GO" id="GO:0006506">
    <property type="term" value="P:GPI anchor biosynthetic process"/>
    <property type="evidence" value="ECO:0007669"/>
    <property type="project" value="UniProtKB-UniPathway"/>
</dbReference>
<dbReference type="UniPathway" id="UPA00196"/>
<dbReference type="InterPro" id="IPR038883">
    <property type="entry name" value="AN11006-like"/>
</dbReference>
<dbReference type="Proteomes" id="UP000016924">
    <property type="component" value="Unassembled WGS sequence"/>
</dbReference>
<sequence>MSSTATVTKPLTAQTAPSPVELLNTESARWCTRLHPGLVLAVYAIQFKAIVADPVSALLRGLLPLCIVQTAYVAICLPPTGANSTPAPKPGSRRNKQPPNALSRTLSLVGGVANRTVVPAFLSLVLAVIAGTPLLFTTLVLFGAPFSTHLPHTALCALHASLLAMLPLVYVHGVDSGRWREIVSLMHPMDEVYGATLGTLLGAWVGAIPIPLDWDREWQKWPVTIVTGAYIGFAIGKLAGDVFYRENTFTVECHNFDDHDYLDSLNVVTSRSIYRLHLVVFLDEADYDARYIRDIVRSLQSGHCLKDLTITYDDSHCTATEVDERMSLFKDVKVRGKVTIKPYGAAPHAETSETAMGRLIQSMRLPEQPCSFLRIPPELRLRIYRLLLKSERQCIRLTNEYNRGFSTGVSILRASRLIYQEASDVLYGENTFHVSCLMLISISYPTTLKFLANQQIRHLKLVVSFAYSTEFSLRRIKDIVSILSTVHSLKDLTIYYQVFYSRTNFHYTPAELEQRLMPFKHLKTQGKVTIECDPDLDPGLRMEISETFKARLIESMQLPGQDDRSSLIRNTEESAPLR</sequence>
<keyword evidence="5" id="KW-0256">Endoplasmic reticulum</keyword>
<evidence type="ECO:0000313" key="11">
    <source>
        <dbReference type="Proteomes" id="UP000016924"/>
    </source>
</evidence>
<evidence type="ECO:0000256" key="8">
    <source>
        <dbReference type="SAM" id="Phobius"/>
    </source>
</evidence>
<feature type="domain" description="DUF7730" evidence="9">
    <location>
        <begin position="403"/>
        <end position="517"/>
    </location>
</feature>
<evidence type="ECO:0000256" key="3">
    <source>
        <dbReference type="ARBA" id="ARBA00022502"/>
    </source>
</evidence>
<evidence type="ECO:0000256" key="5">
    <source>
        <dbReference type="ARBA" id="ARBA00022824"/>
    </source>
</evidence>
<keyword evidence="3" id="KW-0337">GPI-anchor biosynthesis</keyword>
<reference evidence="11" key="1">
    <citation type="submission" date="2012-06" db="EMBL/GenBank/DDBJ databases">
        <title>The genome sequence of Coniosporium apollinis CBS 100218.</title>
        <authorList>
            <consortium name="The Broad Institute Genome Sequencing Platform"/>
            <person name="Cuomo C."/>
            <person name="Gorbushina A."/>
            <person name="Noack S."/>
            <person name="Walker B."/>
            <person name="Young S.K."/>
            <person name="Zeng Q."/>
            <person name="Gargeya S."/>
            <person name="Fitzgerald M."/>
            <person name="Haas B."/>
            <person name="Abouelleil A."/>
            <person name="Alvarado L."/>
            <person name="Arachchi H.M."/>
            <person name="Berlin A.M."/>
            <person name="Chapman S.B."/>
            <person name="Goldberg J."/>
            <person name="Griggs A."/>
            <person name="Gujja S."/>
            <person name="Hansen M."/>
            <person name="Howarth C."/>
            <person name="Imamovic A."/>
            <person name="Larimer J."/>
            <person name="McCowan C."/>
            <person name="Montmayeur A."/>
            <person name="Murphy C."/>
            <person name="Neiman D."/>
            <person name="Pearson M."/>
            <person name="Priest M."/>
            <person name="Roberts A."/>
            <person name="Saif S."/>
            <person name="Shea T."/>
            <person name="Sisk P."/>
            <person name="Sykes S."/>
            <person name="Wortman J."/>
            <person name="Nusbaum C."/>
            <person name="Birren B."/>
        </authorList>
    </citation>
    <scope>NUCLEOTIDE SEQUENCE [LARGE SCALE GENOMIC DNA]</scope>
    <source>
        <strain evidence="11">CBS 100218</strain>
    </source>
</reference>
<keyword evidence="11" id="KW-1185">Reference proteome</keyword>
<evidence type="ECO:0000256" key="4">
    <source>
        <dbReference type="ARBA" id="ARBA00022692"/>
    </source>
</evidence>
<protein>
    <recommendedName>
        <fullName evidence="9">DUF7730 domain-containing protein</fullName>
    </recommendedName>
</protein>
<evidence type="ECO:0000256" key="7">
    <source>
        <dbReference type="ARBA" id="ARBA00023136"/>
    </source>
</evidence>
<evidence type="ECO:0000259" key="9">
    <source>
        <dbReference type="Pfam" id="PF24864"/>
    </source>
</evidence>
<gene>
    <name evidence="10" type="ORF">W97_08967</name>
</gene>
<dbReference type="PANTHER" id="PTHR42085">
    <property type="entry name" value="F-BOX DOMAIN-CONTAINING PROTEIN"/>
    <property type="match status" value="1"/>
</dbReference>
<keyword evidence="7 8" id="KW-0472">Membrane</keyword>
<dbReference type="STRING" id="1168221.R7Z6B6"/>